<reference evidence="4" key="1">
    <citation type="journal article" date="2019" name="Int. J. Syst. Evol. Microbiol.">
        <title>The Global Catalogue of Microorganisms (GCM) 10K type strain sequencing project: providing services to taxonomists for standard genome sequencing and annotation.</title>
        <authorList>
            <consortium name="The Broad Institute Genomics Platform"/>
            <consortium name="The Broad Institute Genome Sequencing Center for Infectious Disease"/>
            <person name="Wu L."/>
            <person name="Ma J."/>
        </authorList>
    </citation>
    <scope>NUCLEOTIDE SEQUENCE [LARGE SCALE GENOMIC DNA]</scope>
    <source>
        <strain evidence="4">ZS-22-S1</strain>
    </source>
</reference>
<protein>
    <submittedName>
        <fullName evidence="3">Uncharacterized protein</fullName>
    </submittedName>
</protein>
<dbReference type="Proteomes" id="UP001595859">
    <property type="component" value="Unassembled WGS sequence"/>
</dbReference>
<feature type="transmembrane region" description="Helical" evidence="2">
    <location>
        <begin position="118"/>
        <end position="137"/>
    </location>
</feature>
<dbReference type="RefSeq" id="WP_378056157.1">
    <property type="nucleotide sequence ID" value="NZ_JBHSIS010000006.1"/>
</dbReference>
<evidence type="ECO:0000256" key="1">
    <source>
        <dbReference type="SAM" id="MobiDB-lite"/>
    </source>
</evidence>
<evidence type="ECO:0000256" key="2">
    <source>
        <dbReference type="SAM" id="Phobius"/>
    </source>
</evidence>
<feature type="transmembrane region" description="Helical" evidence="2">
    <location>
        <begin position="43"/>
        <end position="63"/>
    </location>
</feature>
<name>A0ABV9S039_9PSEU</name>
<feature type="region of interest" description="Disordered" evidence="1">
    <location>
        <begin position="1"/>
        <end position="30"/>
    </location>
</feature>
<evidence type="ECO:0000313" key="3">
    <source>
        <dbReference type="EMBL" id="MFC4854208.1"/>
    </source>
</evidence>
<proteinExistence type="predicted"/>
<accession>A0ABV9S039</accession>
<keyword evidence="4" id="KW-1185">Reference proteome</keyword>
<keyword evidence="2" id="KW-1133">Transmembrane helix</keyword>
<dbReference type="EMBL" id="JBHSIS010000006">
    <property type="protein sequence ID" value="MFC4854208.1"/>
    <property type="molecule type" value="Genomic_DNA"/>
</dbReference>
<comment type="caution">
    <text evidence="3">The sequence shown here is derived from an EMBL/GenBank/DDBJ whole genome shotgun (WGS) entry which is preliminary data.</text>
</comment>
<evidence type="ECO:0000313" key="4">
    <source>
        <dbReference type="Proteomes" id="UP001595859"/>
    </source>
</evidence>
<feature type="compositionally biased region" description="Polar residues" evidence="1">
    <location>
        <begin position="1"/>
        <end position="14"/>
    </location>
</feature>
<organism evidence="3 4">
    <name type="scientific">Actinophytocola glycyrrhizae</name>
    <dbReference type="NCBI Taxonomy" id="2044873"/>
    <lineage>
        <taxon>Bacteria</taxon>
        <taxon>Bacillati</taxon>
        <taxon>Actinomycetota</taxon>
        <taxon>Actinomycetes</taxon>
        <taxon>Pseudonocardiales</taxon>
        <taxon>Pseudonocardiaceae</taxon>
    </lineage>
</organism>
<sequence>MNTEPDLASAQTVRQPVPTLPEPGTGRPPADPLAKIMMSPRTFLTILAVTALLLGLLLALLPVRVANVDARDPGHVSCGNTIGGVETGPLAARLGRPGDEVLATYVNTCESAIATRLVFSWPMFLVGALAIVWSGVVRRPTAPVSPG</sequence>
<keyword evidence="2" id="KW-0472">Membrane</keyword>
<gene>
    <name evidence="3" type="ORF">ACFPCV_11910</name>
</gene>
<keyword evidence="2" id="KW-0812">Transmembrane</keyword>